<keyword evidence="3 8" id="KW-0436">Ligase</keyword>
<dbReference type="SUPFAM" id="SSF82829">
    <property type="entry name" value="MesJ substrate recognition domain-like"/>
    <property type="match status" value="1"/>
</dbReference>
<dbReference type="PANTHER" id="PTHR43033">
    <property type="entry name" value="TRNA(ILE)-LYSIDINE SYNTHASE-RELATED"/>
    <property type="match status" value="1"/>
</dbReference>
<keyword evidence="6 8" id="KW-0067">ATP-binding</keyword>
<evidence type="ECO:0000256" key="8">
    <source>
        <dbReference type="HAMAP-Rule" id="MF_01161"/>
    </source>
</evidence>
<comment type="similarity">
    <text evidence="8">Belongs to the tRNA(Ile)-lysidine synthase family.</text>
</comment>
<dbReference type="Gene3D" id="3.30.465.60">
    <property type="match status" value="1"/>
</dbReference>
<dbReference type="EC" id="6.3.4.19" evidence="8"/>
<dbReference type="Proteomes" id="UP001341297">
    <property type="component" value="Unassembled WGS sequence"/>
</dbReference>
<reference evidence="11 13" key="3">
    <citation type="submission" date="2023-03" db="EMBL/GenBank/DDBJ databases">
        <title>Agriculturally important microbes genome sequencing.</title>
        <authorList>
            <person name="Dunlap C."/>
        </authorList>
    </citation>
    <scope>NUCLEOTIDE SEQUENCE [LARGE SCALE GENOMIC DNA]</scope>
    <source>
        <strain evidence="11 13">CBP-3203</strain>
    </source>
</reference>
<evidence type="ECO:0000256" key="5">
    <source>
        <dbReference type="ARBA" id="ARBA00022741"/>
    </source>
</evidence>
<dbReference type="NCBIfam" id="TIGR02433">
    <property type="entry name" value="lysidine_TilS_C"/>
    <property type="match status" value="1"/>
</dbReference>
<evidence type="ECO:0000313" key="12">
    <source>
        <dbReference type="Proteomes" id="UP000036168"/>
    </source>
</evidence>
<dbReference type="PANTHER" id="PTHR43033:SF1">
    <property type="entry name" value="TRNA(ILE)-LYSIDINE SYNTHASE-RELATED"/>
    <property type="match status" value="1"/>
</dbReference>
<feature type="binding site" evidence="8">
    <location>
        <begin position="25"/>
        <end position="30"/>
    </location>
    <ligand>
        <name>ATP</name>
        <dbReference type="ChEBI" id="CHEBI:30616"/>
    </ligand>
</feature>
<dbReference type="InterPro" id="IPR015262">
    <property type="entry name" value="tRNA_Ile_lys_synt_subst-bd"/>
</dbReference>
<keyword evidence="13" id="KW-1185">Reference proteome</keyword>
<dbReference type="Proteomes" id="UP000036168">
    <property type="component" value="Unassembled WGS sequence"/>
</dbReference>
<protein>
    <recommendedName>
        <fullName evidence="8">tRNA(Ile)-lysidine synthase</fullName>
        <ecNumber evidence="8">6.3.4.19</ecNumber>
    </recommendedName>
    <alternativeName>
        <fullName evidence="8">tRNA(Ile)-2-lysyl-cytidine synthase</fullName>
    </alternativeName>
    <alternativeName>
        <fullName evidence="8">tRNA(Ile)-lysidine synthetase</fullName>
    </alternativeName>
</protein>
<keyword evidence="4 8" id="KW-0819">tRNA processing</keyword>
<gene>
    <name evidence="8 11" type="primary">tilS</name>
    <name evidence="10" type="ORF">AB447_215085</name>
    <name evidence="11" type="ORF">P8828_23780</name>
</gene>
<evidence type="ECO:0000259" key="9">
    <source>
        <dbReference type="SMART" id="SM00977"/>
    </source>
</evidence>
<feature type="domain" description="Lysidine-tRNA(Ile) synthetase C-terminal" evidence="9">
    <location>
        <begin position="385"/>
        <end position="458"/>
    </location>
</feature>
<evidence type="ECO:0000256" key="3">
    <source>
        <dbReference type="ARBA" id="ARBA00022598"/>
    </source>
</evidence>
<sequence>MKSIEKFMKKNDLSFDEVTIIAGVSGGPDSMALLHALKYTIPASATLIAAHVDHMFRGAESEQDMRFVQEFCEAEGILCEALQINVQKYAAEKNLNKQAAARELRFRFFKDQMEKHRAEYLALAHHGDDQIETMLMKLAKGTIGLGLAGIRPKRRFGEGWLIRPFLGLSKEDILDYCKANHVPFRTDPSNDEDDYTRNRFRHHVLPFLKAESEDVHKRFQTVSDSLAEDEIYLQALTKDKMNTVITDKSSSSVKISVERLLELPLPLQRRGVQLILNYLYENVPSAFSAHHIKVLLEWISKKDPSGSLDFPNGLKVVKSYHTCLFTFHPLQCENISYHYEISGADEEDLMLPGGFSLHVTRQGKDLTLKGNDVFATSPKQVHFPLYVRTRQKGDRIKLKGMNGSKKVKDIFIDEKVPLAKRDSWPIVTDAEGRIIWIPGLKKTDFEELDVTNNDRIVLQYRQHEKCRGLAKNETRY</sequence>
<dbReference type="GO" id="GO:0005737">
    <property type="term" value="C:cytoplasm"/>
    <property type="evidence" value="ECO:0007669"/>
    <property type="project" value="UniProtKB-SubCell"/>
</dbReference>
<dbReference type="InterPro" id="IPR012796">
    <property type="entry name" value="Lysidine-tRNA-synth_C"/>
</dbReference>
<evidence type="ECO:0000256" key="2">
    <source>
        <dbReference type="ARBA" id="ARBA00022490"/>
    </source>
</evidence>
<comment type="function">
    <text evidence="8">Ligates lysine onto the cytidine present at position 34 of the AUA codon-specific tRNA(Ile) that contains the anticodon CAU, in an ATP-dependent manner. Cytidine is converted to lysidine, thus changing the amino acid specificity of the tRNA from methionine to isoleucine.</text>
</comment>
<evidence type="ECO:0000256" key="7">
    <source>
        <dbReference type="ARBA" id="ARBA00048539"/>
    </source>
</evidence>
<evidence type="ECO:0000313" key="10">
    <source>
        <dbReference type="EMBL" id="KRT94480.1"/>
    </source>
</evidence>
<dbReference type="Gene3D" id="3.40.50.620">
    <property type="entry name" value="HUPs"/>
    <property type="match status" value="1"/>
</dbReference>
<comment type="catalytic activity">
    <reaction evidence="7 8">
        <text>cytidine(34) in tRNA(Ile2) + L-lysine + ATP = lysidine(34) in tRNA(Ile2) + AMP + diphosphate + H(+)</text>
        <dbReference type="Rhea" id="RHEA:43744"/>
        <dbReference type="Rhea" id="RHEA-COMP:10625"/>
        <dbReference type="Rhea" id="RHEA-COMP:10670"/>
        <dbReference type="ChEBI" id="CHEBI:15378"/>
        <dbReference type="ChEBI" id="CHEBI:30616"/>
        <dbReference type="ChEBI" id="CHEBI:32551"/>
        <dbReference type="ChEBI" id="CHEBI:33019"/>
        <dbReference type="ChEBI" id="CHEBI:82748"/>
        <dbReference type="ChEBI" id="CHEBI:83665"/>
        <dbReference type="ChEBI" id="CHEBI:456215"/>
        <dbReference type="EC" id="6.3.4.19"/>
    </reaction>
</comment>
<dbReference type="GO" id="GO:0032267">
    <property type="term" value="F:tRNA(Ile)-lysidine synthase activity"/>
    <property type="evidence" value="ECO:0007669"/>
    <property type="project" value="UniProtKB-EC"/>
</dbReference>
<dbReference type="RefSeq" id="WP_048356467.1">
    <property type="nucleotide sequence ID" value="NZ_CP023481.1"/>
</dbReference>
<dbReference type="Pfam" id="PF11734">
    <property type="entry name" value="TilS_C"/>
    <property type="match status" value="1"/>
</dbReference>
<dbReference type="InterPro" id="IPR012094">
    <property type="entry name" value="tRNA_Ile_lys_synt"/>
</dbReference>
<dbReference type="GO" id="GO:0005524">
    <property type="term" value="F:ATP binding"/>
    <property type="evidence" value="ECO:0007669"/>
    <property type="project" value="UniProtKB-UniRule"/>
</dbReference>
<reference evidence="10" key="2">
    <citation type="submission" date="2015-10" db="EMBL/GenBank/DDBJ databases">
        <authorList>
            <person name="Gilbert D.G."/>
        </authorList>
    </citation>
    <scope>NUCLEOTIDE SEQUENCE</scope>
    <source>
        <strain evidence="10">GO-13</strain>
    </source>
</reference>
<dbReference type="CDD" id="cd01992">
    <property type="entry name" value="TilS_N"/>
    <property type="match status" value="1"/>
</dbReference>
<dbReference type="OrthoDB" id="9807403at2"/>
<keyword evidence="5 8" id="KW-0547">Nucleotide-binding</keyword>
<accession>A0A0T6BS40</accession>
<dbReference type="Pfam" id="PF01171">
    <property type="entry name" value="ATP_bind_3"/>
    <property type="match status" value="1"/>
</dbReference>
<name>A0A0T6BS40_9BACI</name>
<organism evidence="10 12">
    <name type="scientific">Bacillus glycinifermentans</name>
    <dbReference type="NCBI Taxonomy" id="1664069"/>
    <lineage>
        <taxon>Bacteria</taxon>
        <taxon>Bacillati</taxon>
        <taxon>Bacillota</taxon>
        <taxon>Bacilli</taxon>
        <taxon>Bacillales</taxon>
        <taxon>Bacillaceae</taxon>
        <taxon>Bacillus</taxon>
    </lineage>
</organism>
<dbReference type="Pfam" id="PF09179">
    <property type="entry name" value="TilS"/>
    <property type="match status" value="1"/>
</dbReference>
<evidence type="ECO:0000256" key="4">
    <source>
        <dbReference type="ARBA" id="ARBA00022694"/>
    </source>
</evidence>
<dbReference type="SMART" id="SM00977">
    <property type="entry name" value="TilS_C"/>
    <property type="match status" value="1"/>
</dbReference>
<proteinExistence type="inferred from homology"/>
<dbReference type="InterPro" id="IPR014729">
    <property type="entry name" value="Rossmann-like_a/b/a_fold"/>
</dbReference>
<dbReference type="SUPFAM" id="SSF56037">
    <property type="entry name" value="PheT/TilS domain"/>
    <property type="match status" value="1"/>
</dbReference>
<dbReference type="EMBL" id="LECW02000011">
    <property type="protein sequence ID" value="KRT94480.1"/>
    <property type="molecule type" value="Genomic_DNA"/>
</dbReference>
<dbReference type="InterPro" id="IPR012795">
    <property type="entry name" value="tRNA_Ile_lys_synt_N"/>
</dbReference>
<dbReference type="EMBL" id="JARRTL010000035">
    <property type="protein sequence ID" value="MEC0487770.1"/>
    <property type="molecule type" value="Genomic_DNA"/>
</dbReference>
<evidence type="ECO:0000313" key="13">
    <source>
        <dbReference type="Proteomes" id="UP001341297"/>
    </source>
</evidence>
<comment type="caution">
    <text evidence="10">The sequence shown here is derived from an EMBL/GenBank/DDBJ whole genome shotgun (WGS) entry which is preliminary data.</text>
</comment>
<comment type="domain">
    <text evidence="8">The N-terminal region contains the highly conserved SGGXDS motif, predicted to be a P-loop motif involved in ATP binding.</text>
</comment>
<evidence type="ECO:0000256" key="6">
    <source>
        <dbReference type="ARBA" id="ARBA00022840"/>
    </source>
</evidence>
<dbReference type="NCBIfam" id="TIGR02432">
    <property type="entry name" value="lysidine_TilS_N"/>
    <property type="match status" value="1"/>
</dbReference>
<dbReference type="AlphaFoldDB" id="A0A0T6BS40"/>
<dbReference type="STRING" id="1664069.BGLY_0075"/>
<evidence type="ECO:0000256" key="1">
    <source>
        <dbReference type="ARBA" id="ARBA00004496"/>
    </source>
</evidence>
<comment type="subcellular location">
    <subcellularLocation>
        <location evidence="1 8">Cytoplasm</location>
    </subcellularLocation>
</comment>
<dbReference type="SUPFAM" id="SSF52402">
    <property type="entry name" value="Adenine nucleotide alpha hydrolases-like"/>
    <property type="match status" value="1"/>
</dbReference>
<keyword evidence="2 8" id="KW-0963">Cytoplasm</keyword>
<reference evidence="10 12" key="1">
    <citation type="journal article" date="2015" name="Int. J. Syst. Evol. Microbiol.">
        <title>Bacillus glycinifermentans sp. nov., isolated from fermented soybean paste.</title>
        <authorList>
            <person name="Kim S.J."/>
            <person name="Dunlap C.A."/>
            <person name="Kwon S.W."/>
            <person name="Rooney A.P."/>
        </authorList>
    </citation>
    <scope>NUCLEOTIDE SEQUENCE [LARGE SCALE GENOMIC DNA]</scope>
    <source>
        <strain evidence="10 12">GO-13</strain>
    </source>
</reference>
<dbReference type="GO" id="GO:0006400">
    <property type="term" value="P:tRNA modification"/>
    <property type="evidence" value="ECO:0007669"/>
    <property type="project" value="UniProtKB-UniRule"/>
</dbReference>
<evidence type="ECO:0000313" key="11">
    <source>
        <dbReference type="EMBL" id="MEC0487770.1"/>
    </source>
</evidence>
<dbReference type="InterPro" id="IPR011063">
    <property type="entry name" value="TilS/TtcA_N"/>
</dbReference>
<dbReference type="HAMAP" id="MF_01161">
    <property type="entry name" value="tRNA_Ile_lys_synt"/>
    <property type="match status" value="1"/>
</dbReference>